<evidence type="ECO:0000313" key="3">
    <source>
        <dbReference type="Proteomes" id="UP000887226"/>
    </source>
</evidence>
<reference evidence="2" key="1">
    <citation type="journal article" date="2021" name="IMA Fungus">
        <title>Genomic characterization of three marine fungi, including Emericellopsis atlantica sp. nov. with signatures of a generalist lifestyle and marine biomass degradation.</title>
        <authorList>
            <person name="Hagestad O.C."/>
            <person name="Hou L."/>
            <person name="Andersen J.H."/>
            <person name="Hansen E.H."/>
            <person name="Altermark B."/>
            <person name="Li C."/>
            <person name="Kuhnert E."/>
            <person name="Cox R.J."/>
            <person name="Crous P.W."/>
            <person name="Spatafora J.W."/>
            <person name="Lail K."/>
            <person name="Amirebrahimi M."/>
            <person name="Lipzen A."/>
            <person name="Pangilinan J."/>
            <person name="Andreopoulos W."/>
            <person name="Hayes R.D."/>
            <person name="Ng V."/>
            <person name="Grigoriev I.V."/>
            <person name="Jackson S.A."/>
            <person name="Sutton T.D.S."/>
            <person name="Dobson A.D.W."/>
            <person name="Rama T."/>
        </authorList>
    </citation>
    <scope>NUCLEOTIDE SEQUENCE</scope>
    <source>
        <strain evidence="2">TRa3180A</strain>
    </source>
</reference>
<name>A0A9P8CDM6_9HELO</name>
<organism evidence="2 3">
    <name type="scientific">Calycina marina</name>
    <dbReference type="NCBI Taxonomy" id="1763456"/>
    <lineage>
        <taxon>Eukaryota</taxon>
        <taxon>Fungi</taxon>
        <taxon>Dikarya</taxon>
        <taxon>Ascomycota</taxon>
        <taxon>Pezizomycotina</taxon>
        <taxon>Leotiomycetes</taxon>
        <taxon>Helotiales</taxon>
        <taxon>Pezizellaceae</taxon>
        <taxon>Calycina</taxon>
    </lineage>
</organism>
<accession>A0A9P8CDM6</accession>
<feature type="signal peptide" evidence="1">
    <location>
        <begin position="1"/>
        <end position="18"/>
    </location>
</feature>
<keyword evidence="3" id="KW-1185">Reference proteome</keyword>
<protein>
    <submittedName>
        <fullName evidence="2">Uncharacterized protein</fullName>
    </submittedName>
</protein>
<keyword evidence="1" id="KW-0732">Signal</keyword>
<dbReference type="AlphaFoldDB" id="A0A9P8CDM6"/>
<dbReference type="EMBL" id="MU254038">
    <property type="protein sequence ID" value="KAG9242775.1"/>
    <property type="molecule type" value="Genomic_DNA"/>
</dbReference>
<proteinExistence type="predicted"/>
<evidence type="ECO:0000313" key="2">
    <source>
        <dbReference type="EMBL" id="KAG9242775.1"/>
    </source>
</evidence>
<feature type="chain" id="PRO_5040260368" evidence="1">
    <location>
        <begin position="19"/>
        <end position="108"/>
    </location>
</feature>
<gene>
    <name evidence="2" type="ORF">BJ878DRAFT_481714</name>
</gene>
<sequence length="108" mass="12095">MRFFSIASLSVLLTLTAALPQGDSGDSNIQKDATSAYRLNCANSGIYGWETMLCESARFGYTCSFNGILTPGPKKCPYTCRCECQFECGPWVCWEYWCNAPEDLCQTW</sequence>
<evidence type="ECO:0000256" key="1">
    <source>
        <dbReference type="SAM" id="SignalP"/>
    </source>
</evidence>
<dbReference type="Proteomes" id="UP000887226">
    <property type="component" value="Unassembled WGS sequence"/>
</dbReference>
<comment type="caution">
    <text evidence="2">The sequence shown here is derived from an EMBL/GenBank/DDBJ whole genome shotgun (WGS) entry which is preliminary data.</text>
</comment>